<keyword evidence="4" id="KW-0862">Zinc</keyword>
<dbReference type="AlphaFoldDB" id="A0A015MAV7"/>
<reference evidence="6 7" key="1">
    <citation type="submission" date="2014-02" db="EMBL/GenBank/DDBJ databases">
        <title>Single nucleus genome sequencing reveals high similarity among nuclei of an endomycorrhizal fungus.</title>
        <authorList>
            <person name="Lin K."/>
            <person name="Geurts R."/>
            <person name="Zhang Z."/>
            <person name="Limpens E."/>
            <person name="Saunders D.G."/>
            <person name="Mu D."/>
            <person name="Pang E."/>
            <person name="Cao H."/>
            <person name="Cha H."/>
            <person name="Lin T."/>
            <person name="Zhou Q."/>
            <person name="Shang Y."/>
            <person name="Li Y."/>
            <person name="Ivanov S."/>
            <person name="Sharma T."/>
            <person name="Velzen R.V."/>
            <person name="Ruijter N.D."/>
            <person name="Aanen D.K."/>
            <person name="Win J."/>
            <person name="Kamoun S."/>
            <person name="Bisseling T."/>
            <person name="Huang S."/>
        </authorList>
    </citation>
    <scope>NUCLEOTIDE SEQUENCE [LARGE SCALE GENOMIC DNA]</scope>
    <source>
        <strain evidence="7">DAOM197198w</strain>
    </source>
</reference>
<evidence type="ECO:0000256" key="1">
    <source>
        <dbReference type="ARBA" id="ARBA00004123"/>
    </source>
</evidence>
<accession>A0A015MAV7</accession>
<comment type="caution">
    <text evidence="6">The sequence shown here is derived from an EMBL/GenBank/DDBJ whole genome shotgun (WGS) entry which is preliminary data.</text>
</comment>
<sequence length="146" mass="17281">MRLRKFMIKVRNSNKLLEDLQRIFESQSIEFLSPQLDISTRWNSTFLMINKMIQIKVQANMLITQHSNEFTNIHFDDNDWKNLNKLVSVLSPFYSATLTLSSSIYSIIGDLCLTFWTLIQHLQYEILVNQIQYLLADSILQKLNEY</sequence>
<dbReference type="EMBL" id="JEMT01023703">
    <property type="protein sequence ID" value="EXX63973.1"/>
    <property type="molecule type" value="Genomic_DNA"/>
</dbReference>
<dbReference type="PANTHER" id="PTHR46481">
    <property type="entry name" value="ZINC FINGER BED DOMAIN-CONTAINING PROTEIN 4"/>
    <property type="match status" value="1"/>
</dbReference>
<dbReference type="GO" id="GO:0005634">
    <property type="term" value="C:nucleus"/>
    <property type="evidence" value="ECO:0007669"/>
    <property type="project" value="UniProtKB-SubCell"/>
</dbReference>
<dbReference type="SUPFAM" id="SSF53098">
    <property type="entry name" value="Ribonuclease H-like"/>
    <property type="match status" value="1"/>
</dbReference>
<keyword evidence="5" id="KW-0539">Nucleus</keyword>
<evidence type="ECO:0000256" key="5">
    <source>
        <dbReference type="ARBA" id="ARBA00023242"/>
    </source>
</evidence>
<dbReference type="InterPro" id="IPR052035">
    <property type="entry name" value="ZnF_BED_domain_contain"/>
</dbReference>
<dbReference type="GO" id="GO:0008270">
    <property type="term" value="F:zinc ion binding"/>
    <property type="evidence" value="ECO:0007669"/>
    <property type="project" value="UniProtKB-KW"/>
</dbReference>
<dbReference type="InterPro" id="IPR012337">
    <property type="entry name" value="RNaseH-like_sf"/>
</dbReference>
<dbReference type="HOGENOM" id="CLU_1778479_0_0_1"/>
<comment type="subcellular location">
    <subcellularLocation>
        <location evidence="1">Nucleus</location>
    </subcellularLocation>
</comment>
<evidence type="ECO:0000313" key="7">
    <source>
        <dbReference type="Proteomes" id="UP000022910"/>
    </source>
</evidence>
<protein>
    <submittedName>
        <fullName evidence="6">Uncharacterized protein</fullName>
    </submittedName>
</protein>
<gene>
    <name evidence="6" type="ORF">RirG_147240</name>
</gene>
<name>A0A015MAV7_RHIIW</name>
<organism evidence="6 7">
    <name type="scientific">Rhizophagus irregularis (strain DAOM 197198w)</name>
    <name type="common">Glomus intraradices</name>
    <dbReference type="NCBI Taxonomy" id="1432141"/>
    <lineage>
        <taxon>Eukaryota</taxon>
        <taxon>Fungi</taxon>
        <taxon>Fungi incertae sedis</taxon>
        <taxon>Mucoromycota</taxon>
        <taxon>Glomeromycotina</taxon>
        <taxon>Glomeromycetes</taxon>
        <taxon>Glomerales</taxon>
        <taxon>Glomeraceae</taxon>
        <taxon>Rhizophagus</taxon>
    </lineage>
</organism>
<keyword evidence="3" id="KW-0863">Zinc-finger</keyword>
<evidence type="ECO:0000256" key="2">
    <source>
        <dbReference type="ARBA" id="ARBA00022723"/>
    </source>
</evidence>
<keyword evidence="2" id="KW-0479">Metal-binding</keyword>
<evidence type="ECO:0000256" key="4">
    <source>
        <dbReference type="ARBA" id="ARBA00022833"/>
    </source>
</evidence>
<dbReference type="PANTHER" id="PTHR46481:SF10">
    <property type="entry name" value="ZINC FINGER BED DOMAIN-CONTAINING PROTEIN 39"/>
    <property type="match status" value="1"/>
</dbReference>
<proteinExistence type="predicted"/>
<dbReference type="OrthoDB" id="2448202at2759"/>
<evidence type="ECO:0000313" key="6">
    <source>
        <dbReference type="EMBL" id="EXX63973.1"/>
    </source>
</evidence>
<evidence type="ECO:0000256" key="3">
    <source>
        <dbReference type="ARBA" id="ARBA00022771"/>
    </source>
</evidence>
<dbReference type="Proteomes" id="UP000022910">
    <property type="component" value="Unassembled WGS sequence"/>
</dbReference>
<keyword evidence="7" id="KW-1185">Reference proteome</keyword>